<dbReference type="PANTHER" id="PTHR31672:SF13">
    <property type="entry name" value="F-BOX PROTEIN CPR30-LIKE"/>
    <property type="match status" value="1"/>
</dbReference>
<dbReference type="EMBL" id="KQ090174">
    <property type="protein sequence ID" value="KMT02420.1"/>
    <property type="molecule type" value="Genomic_DNA"/>
</dbReference>
<dbReference type="Gramene" id="KMT02420">
    <property type="protein sequence ID" value="KMT02420"/>
    <property type="gene ID" value="BVRB_9g204810"/>
</dbReference>
<dbReference type="Proteomes" id="UP000035740">
    <property type="component" value="Chromosome 9"/>
</dbReference>
<evidence type="ECO:0000259" key="2">
    <source>
        <dbReference type="PROSITE" id="PS50181"/>
    </source>
</evidence>
<dbReference type="InterPro" id="IPR017451">
    <property type="entry name" value="F-box-assoc_interact_dom"/>
</dbReference>
<dbReference type="OrthoDB" id="610337at2759"/>
<evidence type="ECO:0000256" key="1">
    <source>
        <dbReference type="SAM" id="MobiDB-lite"/>
    </source>
</evidence>
<dbReference type="eggNOG" id="ENOG502T151">
    <property type="taxonomic scope" value="Eukaryota"/>
</dbReference>
<proteinExistence type="predicted"/>
<dbReference type="InterPro" id="IPR006527">
    <property type="entry name" value="F-box-assoc_dom_typ1"/>
</dbReference>
<keyword evidence="4" id="KW-1185">Reference proteome</keyword>
<feature type="compositionally biased region" description="Polar residues" evidence="1">
    <location>
        <begin position="13"/>
        <end position="34"/>
    </location>
</feature>
<dbReference type="PANTHER" id="PTHR31672">
    <property type="entry name" value="BNACNNG10540D PROTEIN"/>
    <property type="match status" value="1"/>
</dbReference>
<accession>A0A0J8BLZ2</accession>
<feature type="domain" description="F-box" evidence="2">
    <location>
        <begin position="77"/>
        <end position="123"/>
    </location>
</feature>
<evidence type="ECO:0000313" key="4">
    <source>
        <dbReference type="Proteomes" id="UP000035740"/>
    </source>
</evidence>
<dbReference type="InterPro" id="IPR036047">
    <property type="entry name" value="F-box-like_dom_sf"/>
</dbReference>
<dbReference type="SMART" id="SM00256">
    <property type="entry name" value="FBOX"/>
    <property type="match status" value="1"/>
</dbReference>
<dbReference type="NCBIfam" id="TIGR01640">
    <property type="entry name" value="F_box_assoc_1"/>
    <property type="match status" value="1"/>
</dbReference>
<gene>
    <name evidence="3" type="ORF">BVRB_9g204810</name>
</gene>
<dbReference type="KEGG" id="bvg:104902798"/>
<reference evidence="3 4" key="1">
    <citation type="journal article" date="2014" name="Nature">
        <title>The genome of the recently domesticated crop plant sugar beet (Beta vulgaris).</title>
        <authorList>
            <person name="Dohm J.C."/>
            <person name="Minoche A.E."/>
            <person name="Holtgrawe D."/>
            <person name="Capella-Gutierrez S."/>
            <person name="Zakrzewski F."/>
            <person name="Tafer H."/>
            <person name="Rupp O."/>
            <person name="Sorensen T.R."/>
            <person name="Stracke R."/>
            <person name="Reinhardt R."/>
            <person name="Goesmann A."/>
            <person name="Kraft T."/>
            <person name="Schulz B."/>
            <person name="Stadler P.F."/>
            <person name="Schmidt T."/>
            <person name="Gabaldon T."/>
            <person name="Lehrach H."/>
            <person name="Weisshaar B."/>
            <person name="Himmelbauer H."/>
        </authorList>
    </citation>
    <scope>NUCLEOTIDE SEQUENCE [LARGE SCALE GENOMIC DNA]</scope>
    <source>
        <tissue evidence="3">Taproot</tissue>
    </source>
</reference>
<evidence type="ECO:0000313" key="3">
    <source>
        <dbReference type="EMBL" id="KMT02420.1"/>
    </source>
</evidence>
<sequence length="493" mass="55962">MEWKHVGKRKRSSNFALNSLTTNSDHNHILNPTSTTQKTQQQQEEKQKQESNNKLMMLKSSTCTSTSTSTCSSSGLVADASDLPCSILIDILGRLPLKTLKDCRYVCKSWRSLLTESYFYRLYSSHMPTTLIIKVKGNSLNTLKQISFMEEQSSIDSTSSSSSSLIHKMRLISNPDKPKLDLGANFRFQLGNGCNGLICLRDIRTREPSLVWNPIMGQVVILPKPATTTDDKVVAGFGYCGRTNLYKVLRIFHVETDPPSKRRAEVYDLGVGDTWRGIGDVPFIIPSRIPGFFTNNSLHWILDYNNDDVNNNNNNNNNNNENDDHNESDMISSNSELICGFDFVEENFRAISGPPVFVLDEKDKYHWSNLGIIGGCLSICAIDAKVFRPDVKVWVMEEYGVPESWAMRLSIRDPTVDWWDPYKWIQVTNFLRNGEILMLCAHCHVLAYNLRERRFRSVEVLECPAIAHVPSFISLEDMLSEHHGTGSLNVRYL</sequence>
<feature type="compositionally biased region" description="Basic residues" evidence="1">
    <location>
        <begin position="1"/>
        <end position="12"/>
    </location>
</feature>
<feature type="region of interest" description="Disordered" evidence="1">
    <location>
        <begin position="1"/>
        <end position="55"/>
    </location>
</feature>
<name>A0A0J8BLZ2_BETVV</name>
<dbReference type="Pfam" id="PF07734">
    <property type="entry name" value="FBA_1"/>
    <property type="match status" value="1"/>
</dbReference>
<dbReference type="InterPro" id="IPR050796">
    <property type="entry name" value="SCF_F-box_component"/>
</dbReference>
<dbReference type="Gene3D" id="1.20.1280.50">
    <property type="match status" value="1"/>
</dbReference>
<protein>
    <recommendedName>
        <fullName evidence="2">F-box domain-containing protein</fullName>
    </recommendedName>
</protein>
<dbReference type="OMA" id="DCRYVCK"/>
<dbReference type="SUPFAM" id="SSF81383">
    <property type="entry name" value="F-box domain"/>
    <property type="match status" value="1"/>
</dbReference>
<dbReference type="PROSITE" id="PS50181">
    <property type="entry name" value="FBOX"/>
    <property type="match status" value="1"/>
</dbReference>
<dbReference type="Pfam" id="PF12937">
    <property type="entry name" value="F-box-like"/>
    <property type="match status" value="1"/>
</dbReference>
<dbReference type="AlphaFoldDB" id="A0A0J8BLZ2"/>
<organism evidence="3 4">
    <name type="scientific">Beta vulgaris subsp. vulgaris</name>
    <name type="common">Beet</name>
    <dbReference type="NCBI Taxonomy" id="3555"/>
    <lineage>
        <taxon>Eukaryota</taxon>
        <taxon>Viridiplantae</taxon>
        <taxon>Streptophyta</taxon>
        <taxon>Embryophyta</taxon>
        <taxon>Tracheophyta</taxon>
        <taxon>Spermatophyta</taxon>
        <taxon>Magnoliopsida</taxon>
        <taxon>eudicotyledons</taxon>
        <taxon>Gunneridae</taxon>
        <taxon>Pentapetalae</taxon>
        <taxon>Caryophyllales</taxon>
        <taxon>Chenopodiaceae</taxon>
        <taxon>Betoideae</taxon>
        <taxon>Beta</taxon>
    </lineage>
</organism>
<dbReference type="InterPro" id="IPR001810">
    <property type="entry name" value="F-box_dom"/>
</dbReference>